<dbReference type="Pfam" id="PF09346">
    <property type="entry name" value="SMI1_KNR4"/>
    <property type="match status" value="1"/>
</dbReference>
<reference evidence="2" key="1">
    <citation type="journal article" date="2015" name="Chem. Sci.">
        <title>A genomic approach to deciphering the mechanism of thiotetronate antibiotics biosynthesis.</title>
        <authorList>
            <person name="Tao W."/>
            <person name="Yurkovich M.E."/>
            <person name="Wen S."/>
            <person name="Lebe K.E."/>
            <person name="Samborskyy M."/>
            <person name="Liu Y."/>
            <person name="Yang A."/>
            <person name="Liu Y."/>
            <person name="Ju Y."/>
            <person name="Deng Z."/>
            <person name="Tosin M."/>
            <person name="Sun Y."/>
            <person name="Leadlay P.F."/>
        </authorList>
    </citation>
    <scope>NUCLEOTIDE SEQUENCE</scope>
    <source>
        <strain evidence="2">Tu 3010</strain>
    </source>
</reference>
<dbReference type="InterPro" id="IPR018958">
    <property type="entry name" value="Knr4/Smi1-like_dom"/>
</dbReference>
<protein>
    <recommendedName>
        <fullName evidence="1">Knr4/Smi1-like domain-containing protein</fullName>
    </recommendedName>
</protein>
<sequence length="193" mass="20887">MGPMPMNVDHAVPADLEALRAAFDTDSCAPPLGWDAVCAFEAAHGIVLPEPYRTFVAEICDGSFSGPPEYGLVALTEMPKDWGNGRPERVLAKPFPLTGAWVWEGEEDDPRSEEEIEALLEQVFYHGSIVLGTDGCGMYWHLVVAGPHRGHVWSIGGEGAVPFGAEFGHTTSEPGFAGWVGHWAAGKYWYDAS</sequence>
<dbReference type="SUPFAM" id="SSF160631">
    <property type="entry name" value="SMI1/KNR4-like"/>
    <property type="match status" value="1"/>
</dbReference>
<organism evidence="2">
    <name type="scientific">Streptomyces olivaceus</name>
    <dbReference type="NCBI Taxonomy" id="47716"/>
    <lineage>
        <taxon>Bacteria</taxon>
        <taxon>Bacillati</taxon>
        <taxon>Actinomycetota</taxon>
        <taxon>Actinomycetes</taxon>
        <taxon>Kitasatosporales</taxon>
        <taxon>Streptomycetaceae</taxon>
        <taxon>Streptomyces</taxon>
    </lineage>
</organism>
<feature type="domain" description="Knr4/Smi1-like" evidence="1">
    <location>
        <begin position="39"/>
        <end position="155"/>
    </location>
</feature>
<evidence type="ECO:0000313" key="2">
    <source>
        <dbReference type="EMBL" id="CUI25683.1"/>
    </source>
</evidence>
<name>A0A0M7BEV3_STROV</name>
<dbReference type="EMBL" id="LN879414">
    <property type="protein sequence ID" value="CUI25683.1"/>
    <property type="molecule type" value="Genomic_DNA"/>
</dbReference>
<proteinExistence type="predicted"/>
<evidence type="ECO:0000259" key="1">
    <source>
        <dbReference type="Pfam" id="PF09346"/>
    </source>
</evidence>
<accession>A0A0M7BEV3</accession>
<dbReference type="InterPro" id="IPR037883">
    <property type="entry name" value="Knr4/Smi1-like_sf"/>
</dbReference>
<dbReference type="AlphaFoldDB" id="A0A0M7BEV3"/>